<keyword evidence="7" id="KW-0032">Aminotransferase</keyword>
<dbReference type="InterPro" id="IPR015422">
    <property type="entry name" value="PyrdxlP-dep_Trfase_small"/>
</dbReference>
<dbReference type="InterPro" id="IPR051798">
    <property type="entry name" value="Class-II_PLP-Dep_Aminotrans"/>
</dbReference>
<dbReference type="CDD" id="cd00609">
    <property type="entry name" value="AAT_like"/>
    <property type="match status" value="1"/>
</dbReference>
<evidence type="ECO:0000313" key="7">
    <source>
        <dbReference type="EMBL" id="KFF31791.1"/>
    </source>
</evidence>
<evidence type="ECO:0000256" key="5">
    <source>
        <dbReference type="ARBA" id="ARBA00037974"/>
    </source>
</evidence>
<dbReference type="Proteomes" id="UP000028730">
    <property type="component" value="Unassembled WGS sequence"/>
</dbReference>
<dbReference type="Pfam" id="PF00155">
    <property type="entry name" value="Aminotran_1_2"/>
    <property type="match status" value="1"/>
</dbReference>
<dbReference type="SUPFAM" id="SSF53383">
    <property type="entry name" value="PLP-dependent transferases"/>
    <property type="match status" value="1"/>
</dbReference>
<dbReference type="STRING" id="1341695.BBOMB_1193"/>
<reference evidence="7 8" key="1">
    <citation type="journal article" date="2014" name="Appl. Environ. Microbiol.">
        <title>Genomic encyclopedia of type strains of the genus Bifidobacterium.</title>
        <authorList>
            <person name="Milani C."/>
            <person name="Lugli G.A."/>
            <person name="Duranti S."/>
            <person name="Turroni F."/>
            <person name="Bottacini F."/>
            <person name="Mangifesta M."/>
            <person name="Sanchez B."/>
            <person name="Viappiani A."/>
            <person name="Mancabelli L."/>
            <person name="Taminiau B."/>
            <person name="Delcenserie V."/>
            <person name="Barrangou R."/>
            <person name="Margolles A."/>
            <person name="van Sinderen D."/>
            <person name="Ventura M."/>
        </authorList>
    </citation>
    <scope>NUCLEOTIDE SEQUENCE [LARGE SCALE GENOMIC DNA]</scope>
    <source>
        <strain evidence="7 8">DSM 19703</strain>
    </source>
</reference>
<feature type="domain" description="Aminotransferase class I/classII large" evidence="6">
    <location>
        <begin position="84"/>
        <end position="434"/>
    </location>
</feature>
<dbReference type="Gene3D" id="3.40.640.10">
    <property type="entry name" value="Type I PLP-dependent aspartate aminotransferase-like (Major domain)"/>
    <property type="match status" value="1"/>
</dbReference>
<dbReference type="PANTHER" id="PTHR43525:SF1">
    <property type="entry name" value="PROTEIN MALY"/>
    <property type="match status" value="1"/>
</dbReference>
<keyword evidence="8" id="KW-1185">Reference proteome</keyword>
<keyword evidence="3" id="KW-0663">Pyridoxal phosphate</keyword>
<dbReference type="EC" id="4.4.1.13" evidence="2"/>
<protein>
    <recommendedName>
        <fullName evidence="2">cysteine-S-conjugate beta-lyase</fullName>
        <ecNumber evidence="2">4.4.1.13</ecNumber>
    </recommendedName>
</protein>
<comment type="caution">
    <text evidence="7">The sequence shown here is derived from an EMBL/GenBank/DDBJ whole genome shotgun (WGS) entry which is preliminary data.</text>
</comment>
<dbReference type="Gene3D" id="3.90.1150.10">
    <property type="entry name" value="Aspartate Aminotransferase, domain 1"/>
    <property type="match status" value="1"/>
</dbReference>
<dbReference type="InterPro" id="IPR015424">
    <property type="entry name" value="PyrdxlP-dep_Trfase"/>
</dbReference>
<evidence type="ECO:0000256" key="1">
    <source>
        <dbReference type="ARBA" id="ARBA00001933"/>
    </source>
</evidence>
<evidence type="ECO:0000256" key="4">
    <source>
        <dbReference type="ARBA" id="ARBA00023239"/>
    </source>
</evidence>
<proteinExistence type="inferred from homology"/>
<dbReference type="eggNOG" id="COG1168">
    <property type="taxonomic scope" value="Bacteria"/>
</dbReference>
<dbReference type="EMBL" id="ATLK01000001">
    <property type="protein sequence ID" value="KFF31791.1"/>
    <property type="molecule type" value="Genomic_DNA"/>
</dbReference>
<dbReference type="GO" id="GO:0008483">
    <property type="term" value="F:transaminase activity"/>
    <property type="evidence" value="ECO:0007669"/>
    <property type="project" value="UniProtKB-KW"/>
</dbReference>
<name>A0A086BPC7_9BIFI</name>
<evidence type="ECO:0000259" key="6">
    <source>
        <dbReference type="Pfam" id="PF00155"/>
    </source>
</evidence>
<dbReference type="InterPro" id="IPR015421">
    <property type="entry name" value="PyrdxlP-dep_Trfase_major"/>
</dbReference>
<dbReference type="InterPro" id="IPR004839">
    <property type="entry name" value="Aminotransferase_I/II_large"/>
</dbReference>
<dbReference type="AlphaFoldDB" id="A0A086BPC7"/>
<accession>A0A086BPC7</accession>
<keyword evidence="7" id="KW-0808">Transferase</keyword>
<keyword evidence="4 7" id="KW-0456">Lyase</keyword>
<comment type="cofactor">
    <cofactor evidence="1">
        <name>pyridoxal 5'-phosphate</name>
        <dbReference type="ChEBI" id="CHEBI:597326"/>
    </cofactor>
</comment>
<dbReference type="GO" id="GO:0030170">
    <property type="term" value="F:pyridoxal phosphate binding"/>
    <property type="evidence" value="ECO:0007669"/>
    <property type="project" value="InterPro"/>
</dbReference>
<dbReference type="GO" id="GO:0047804">
    <property type="term" value="F:cysteine-S-conjugate beta-lyase activity"/>
    <property type="evidence" value="ECO:0007669"/>
    <property type="project" value="UniProtKB-EC"/>
</dbReference>
<evidence type="ECO:0000313" key="8">
    <source>
        <dbReference type="Proteomes" id="UP000028730"/>
    </source>
</evidence>
<gene>
    <name evidence="7" type="ORF">BBOMB_1193</name>
</gene>
<comment type="similarity">
    <text evidence="5">Belongs to the class-II pyridoxal-phosphate-dependent aminotransferase family. MalY/PatB cystathionine beta-lyase subfamily.</text>
</comment>
<dbReference type="PANTHER" id="PTHR43525">
    <property type="entry name" value="PROTEIN MALY"/>
    <property type="match status" value="1"/>
</dbReference>
<evidence type="ECO:0000256" key="3">
    <source>
        <dbReference type="ARBA" id="ARBA00022898"/>
    </source>
</evidence>
<evidence type="ECO:0000256" key="2">
    <source>
        <dbReference type="ARBA" id="ARBA00012224"/>
    </source>
</evidence>
<organism evidence="7 8">
    <name type="scientific">Bifidobacterium bombi DSM 19703</name>
    <dbReference type="NCBI Taxonomy" id="1341695"/>
    <lineage>
        <taxon>Bacteria</taxon>
        <taxon>Bacillati</taxon>
        <taxon>Actinomycetota</taxon>
        <taxon>Actinomycetes</taxon>
        <taxon>Bifidobacteriales</taxon>
        <taxon>Bifidobacteriaceae</taxon>
        <taxon>Bifidobacterium</taxon>
    </lineage>
</organism>
<sequence length="442" mass="49551">MGDCMCDEHAVKHGRAVNEAVVGQVGGGSSFQGSEGSGFRYDFTTVVDRRGRDAVAYDGLGKEPGFAPDAPQPGFDVIPMWVADMNFATVPTIPEAIIERTKHSFYGYFRATDEYYDSIINWQRTRNGVQGLTKDDIGYENGVLGGLVSALHCFATAGDAVLVHSPTYIGFTNAIGSNGYRIVHSPLKRDADGIWRMDFEDMDRRIKENNIHFAVFCSPHNPCGRVWERWEIEGAMDVYRRNDCVVVSDEIWSDLILSGHRHIPTQSVGEDARNRTIAFYAPSKTFNLAGLVGSYHIIYNKYLRDRITAYSSKAVYNEMNVLSMHALIGAYKPEGGIWVDELRRVLAGNVQYVADYVSRHFPGIDFATPEGTYIMLLDARRWCQDHGLSIDEVLRRAWSVGVAVQDGRQFGVPFGIRMNLALPLSRIQEAMKRLGEYVFIDE</sequence>